<feature type="compositionally biased region" description="Basic and acidic residues" evidence="1">
    <location>
        <begin position="268"/>
        <end position="287"/>
    </location>
</feature>
<sequence>MTIIPAAEIPTVSLLYRLKKLAPAEIEHESPAKPSQSFNDRIGLIRGDITKLEVDAIVNAANNSLLGGGGVDGAIHAAAGPGLLRECRKLNGCATGSAKITGAYDLPCKKVIHAVGPIYSRSYVRDSAKDLESCYTTSLQLAVENGCKSIAFSAVSTGVYGYPSNDAAPVAIGAVKKFLESKDGDKLKKVVFTTFVMKDVEAYNHWLPRFFPSTEPEAETENESEEGWEEVKGGESAENGPVEKEEVNPEAIEEDASNITLPDVPAGEPKDDGPAAKKQKANDEEKL</sequence>
<name>A0A9P6VEE8_9HELO</name>
<proteinExistence type="predicted"/>
<accession>A0A9P6VEE8</accession>
<dbReference type="SMART" id="SM00506">
    <property type="entry name" value="A1pp"/>
    <property type="match status" value="1"/>
</dbReference>
<dbReference type="EMBL" id="VNKQ01000016">
    <property type="protein sequence ID" value="KAG0646338.1"/>
    <property type="molecule type" value="Genomic_DNA"/>
</dbReference>
<keyword evidence="4" id="KW-1185">Reference proteome</keyword>
<dbReference type="Gene3D" id="3.40.220.10">
    <property type="entry name" value="Leucine Aminopeptidase, subunit E, domain 1"/>
    <property type="match status" value="1"/>
</dbReference>
<feature type="domain" description="Macro" evidence="2">
    <location>
        <begin position="29"/>
        <end position="211"/>
    </location>
</feature>
<dbReference type="CDD" id="cd02908">
    <property type="entry name" value="Macro_OAADPr_deacetylase"/>
    <property type="match status" value="1"/>
</dbReference>
<feature type="compositionally biased region" description="Basic and acidic residues" evidence="1">
    <location>
        <begin position="229"/>
        <end position="247"/>
    </location>
</feature>
<dbReference type="AlphaFoldDB" id="A0A9P6VEE8"/>
<dbReference type="PANTHER" id="PTHR11106">
    <property type="entry name" value="GANGLIOSIDE INDUCED DIFFERENTIATION ASSOCIATED PROTEIN 2-RELATED"/>
    <property type="match status" value="1"/>
</dbReference>
<dbReference type="Proteomes" id="UP000785200">
    <property type="component" value="Unassembled WGS sequence"/>
</dbReference>
<evidence type="ECO:0000256" key="1">
    <source>
        <dbReference type="SAM" id="MobiDB-lite"/>
    </source>
</evidence>
<reference evidence="3" key="1">
    <citation type="submission" date="2019-07" db="EMBL/GenBank/DDBJ databases">
        <title>Hyphodiscus hymeniophilus genome sequencing and assembly.</title>
        <authorList>
            <person name="Kramer G."/>
            <person name="Nodwell J."/>
        </authorList>
    </citation>
    <scope>NUCLEOTIDE SEQUENCE</scope>
    <source>
        <strain evidence="3">ATCC 34498</strain>
    </source>
</reference>
<feature type="compositionally biased region" description="Acidic residues" evidence="1">
    <location>
        <begin position="216"/>
        <end position="228"/>
    </location>
</feature>
<protein>
    <submittedName>
        <fullName evidence="3">O-acetyl-ADP-ribose deacetylase</fullName>
    </submittedName>
</protein>
<dbReference type="PROSITE" id="PS51154">
    <property type="entry name" value="MACRO"/>
    <property type="match status" value="1"/>
</dbReference>
<dbReference type="PANTHER" id="PTHR11106:SF27">
    <property type="entry name" value="MACRO DOMAIN-CONTAINING PROTEIN"/>
    <property type="match status" value="1"/>
</dbReference>
<evidence type="ECO:0000313" key="4">
    <source>
        <dbReference type="Proteomes" id="UP000785200"/>
    </source>
</evidence>
<dbReference type="SUPFAM" id="SSF52949">
    <property type="entry name" value="Macro domain-like"/>
    <property type="match status" value="1"/>
</dbReference>
<evidence type="ECO:0000259" key="2">
    <source>
        <dbReference type="PROSITE" id="PS51154"/>
    </source>
</evidence>
<dbReference type="InterPro" id="IPR002589">
    <property type="entry name" value="Macro_dom"/>
</dbReference>
<feature type="region of interest" description="Disordered" evidence="1">
    <location>
        <begin position="214"/>
        <end position="287"/>
    </location>
</feature>
<evidence type="ECO:0000313" key="3">
    <source>
        <dbReference type="EMBL" id="KAG0646338.1"/>
    </source>
</evidence>
<organism evidence="3 4">
    <name type="scientific">Hyphodiscus hymeniophilus</name>
    <dbReference type="NCBI Taxonomy" id="353542"/>
    <lineage>
        <taxon>Eukaryota</taxon>
        <taxon>Fungi</taxon>
        <taxon>Dikarya</taxon>
        <taxon>Ascomycota</taxon>
        <taxon>Pezizomycotina</taxon>
        <taxon>Leotiomycetes</taxon>
        <taxon>Helotiales</taxon>
        <taxon>Hyphodiscaceae</taxon>
        <taxon>Hyphodiscus</taxon>
    </lineage>
</organism>
<comment type="caution">
    <text evidence="3">The sequence shown here is derived from an EMBL/GenBank/DDBJ whole genome shotgun (WGS) entry which is preliminary data.</text>
</comment>
<dbReference type="NCBIfam" id="NF001664">
    <property type="entry name" value="PRK00431.1-6"/>
    <property type="match status" value="1"/>
</dbReference>
<gene>
    <name evidence="3" type="ORF">D0Z07_8427</name>
</gene>
<dbReference type="Pfam" id="PF01661">
    <property type="entry name" value="Macro"/>
    <property type="match status" value="1"/>
</dbReference>
<dbReference type="OrthoDB" id="6077599at2759"/>
<dbReference type="InterPro" id="IPR043472">
    <property type="entry name" value="Macro_dom-like"/>
</dbReference>